<dbReference type="Gene3D" id="3.30.450.20">
    <property type="entry name" value="PAS domain"/>
    <property type="match status" value="1"/>
</dbReference>
<dbReference type="InterPro" id="IPR013656">
    <property type="entry name" value="PAS_4"/>
</dbReference>
<dbReference type="InterPro" id="IPR043128">
    <property type="entry name" value="Rev_trsase/Diguanyl_cyclase"/>
</dbReference>
<keyword evidence="5" id="KW-0548">Nucleotidyltransferase</keyword>
<keyword evidence="6" id="KW-1185">Reference proteome</keyword>
<dbReference type="RefSeq" id="WP_253966808.1">
    <property type="nucleotide sequence ID" value="NZ_JAMFTH010000001.1"/>
</dbReference>
<dbReference type="SMART" id="SM00267">
    <property type="entry name" value="GGDEF"/>
    <property type="match status" value="1"/>
</dbReference>
<dbReference type="PANTHER" id="PTHR45138:SF9">
    <property type="entry name" value="DIGUANYLATE CYCLASE DGCM-RELATED"/>
    <property type="match status" value="1"/>
</dbReference>
<evidence type="ECO:0000256" key="1">
    <source>
        <dbReference type="ARBA" id="ARBA00001946"/>
    </source>
</evidence>
<dbReference type="NCBIfam" id="TIGR00254">
    <property type="entry name" value="GGDEF"/>
    <property type="match status" value="1"/>
</dbReference>
<proteinExistence type="predicted"/>
<reference evidence="5" key="1">
    <citation type="submission" date="2022-05" db="EMBL/GenBank/DDBJ databases">
        <authorList>
            <person name="Sun H.-N."/>
        </authorList>
    </citation>
    <scope>NUCLEOTIDE SEQUENCE</scope>
    <source>
        <strain evidence="5">HB14</strain>
    </source>
</reference>
<comment type="cofactor">
    <cofactor evidence="1">
        <name>Mg(2+)</name>
        <dbReference type="ChEBI" id="CHEBI:18420"/>
    </cofactor>
</comment>
<keyword evidence="5" id="KW-0808">Transferase</keyword>
<dbReference type="GO" id="GO:0052621">
    <property type="term" value="F:diguanylate cyclase activity"/>
    <property type="evidence" value="ECO:0007669"/>
    <property type="project" value="UniProtKB-EC"/>
</dbReference>
<dbReference type="EC" id="2.7.7.65" evidence="2"/>
<dbReference type="InterPro" id="IPR050469">
    <property type="entry name" value="Diguanylate_Cyclase"/>
</dbReference>
<feature type="domain" description="GGDEF" evidence="4">
    <location>
        <begin position="188"/>
        <end position="320"/>
    </location>
</feature>
<dbReference type="FunFam" id="3.30.70.270:FF:000001">
    <property type="entry name" value="Diguanylate cyclase domain protein"/>
    <property type="match status" value="1"/>
</dbReference>
<dbReference type="Pfam" id="PF00990">
    <property type="entry name" value="GGDEF"/>
    <property type="match status" value="1"/>
</dbReference>
<comment type="caution">
    <text evidence="5">The sequence shown here is derived from an EMBL/GenBank/DDBJ whole genome shotgun (WGS) entry which is preliminary data.</text>
</comment>
<comment type="catalytic activity">
    <reaction evidence="3">
        <text>2 GTP = 3',3'-c-di-GMP + 2 diphosphate</text>
        <dbReference type="Rhea" id="RHEA:24898"/>
        <dbReference type="ChEBI" id="CHEBI:33019"/>
        <dbReference type="ChEBI" id="CHEBI:37565"/>
        <dbReference type="ChEBI" id="CHEBI:58805"/>
        <dbReference type="EC" id="2.7.7.65"/>
    </reaction>
</comment>
<dbReference type="GO" id="GO:1902201">
    <property type="term" value="P:negative regulation of bacterial-type flagellum-dependent cell motility"/>
    <property type="evidence" value="ECO:0007669"/>
    <property type="project" value="TreeGrafter"/>
</dbReference>
<dbReference type="CDD" id="cd01949">
    <property type="entry name" value="GGDEF"/>
    <property type="match status" value="1"/>
</dbReference>
<dbReference type="Pfam" id="PF08448">
    <property type="entry name" value="PAS_4"/>
    <property type="match status" value="1"/>
</dbReference>
<dbReference type="InterPro" id="IPR035965">
    <property type="entry name" value="PAS-like_dom_sf"/>
</dbReference>
<evidence type="ECO:0000259" key="4">
    <source>
        <dbReference type="PROSITE" id="PS50887"/>
    </source>
</evidence>
<evidence type="ECO:0000256" key="2">
    <source>
        <dbReference type="ARBA" id="ARBA00012528"/>
    </source>
</evidence>
<dbReference type="GO" id="GO:0005886">
    <property type="term" value="C:plasma membrane"/>
    <property type="evidence" value="ECO:0007669"/>
    <property type="project" value="TreeGrafter"/>
</dbReference>
<dbReference type="InterPro" id="IPR000160">
    <property type="entry name" value="GGDEF_dom"/>
</dbReference>
<accession>A0A9X2HU54</accession>
<dbReference type="EMBL" id="JAMFTH010000001">
    <property type="protein sequence ID" value="MCP8898533.1"/>
    <property type="molecule type" value="Genomic_DNA"/>
</dbReference>
<evidence type="ECO:0000256" key="3">
    <source>
        <dbReference type="ARBA" id="ARBA00034247"/>
    </source>
</evidence>
<dbReference type="SUPFAM" id="SSF55785">
    <property type="entry name" value="PYP-like sensor domain (PAS domain)"/>
    <property type="match status" value="1"/>
</dbReference>
<reference evidence="5" key="2">
    <citation type="submission" date="2023-01" db="EMBL/GenBank/DDBJ databases">
        <title>Gilvimarinus xylanilyticus HB14 isolated from Caulerpa lentillifera aquaculture base in Hainan, China.</title>
        <authorList>
            <person name="Zhang Y.-J."/>
        </authorList>
    </citation>
    <scope>NUCLEOTIDE SEQUENCE</scope>
    <source>
        <strain evidence="5">HB14</strain>
    </source>
</reference>
<evidence type="ECO:0000313" key="5">
    <source>
        <dbReference type="EMBL" id="MCP8898533.1"/>
    </source>
</evidence>
<name>A0A9X2HU54_9GAMM</name>
<dbReference type="PROSITE" id="PS50887">
    <property type="entry name" value="GGDEF"/>
    <property type="match status" value="1"/>
</dbReference>
<sequence>MPDRELNSLLKDVHWLMDILQNIDVGLVVMDRDYNISLWNQFMQNHSGKFPEGVLERNIFELFPDLPQDWFRRKCEPVFLLQSATFTTWEQRPYLFHFPHYRPITGTARFMYQNCTILPLLDTQGNVSHICLIVYDVTDTAVNKRAQIEANQQLQALSRIDHLTQLYNRGYWEQNLHQEFLRFDRYEIPATLILFDIDHFKKVNDTHGHTVGDEVIRQVSQCLREQLRETDIAGRYGGEEFGVILTATTQEGGLDFAERLRRTVEQKAIQTDRQQIHVTISLGVCELAADIKTEQEWLQLADQGLYYCKEHGRNQSRCYP</sequence>
<gene>
    <name evidence="5" type="ORF">M6D89_04385</name>
</gene>
<dbReference type="SUPFAM" id="SSF55073">
    <property type="entry name" value="Nucleotide cyclase"/>
    <property type="match status" value="1"/>
</dbReference>
<dbReference type="InterPro" id="IPR029787">
    <property type="entry name" value="Nucleotide_cyclase"/>
</dbReference>
<protein>
    <recommendedName>
        <fullName evidence="2">diguanylate cyclase</fullName>
        <ecNumber evidence="2">2.7.7.65</ecNumber>
    </recommendedName>
</protein>
<dbReference type="AlphaFoldDB" id="A0A9X2HU54"/>
<organism evidence="5 6">
    <name type="scientific">Gilvimarinus xylanilyticus</name>
    <dbReference type="NCBI Taxonomy" id="2944139"/>
    <lineage>
        <taxon>Bacteria</taxon>
        <taxon>Pseudomonadati</taxon>
        <taxon>Pseudomonadota</taxon>
        <taxon>Gammaproteobacteria</taxon>
        <taxon>Cellvibrionales</taxon>
        <taxon>Cellvibrionaceae</taxon>
        <taxon>Gilvimarinus</taxon>
    </lineage>
</organism>
<evidence type="ECO:0000313" key="6">
    <source>
        <dbReference type="Proteomes" id="UP001139319"/>
    </source>
</evidence>
<dbReference type="Proteomes" id="UP001139319">
    <property type="component" value="Unassembled WGS sequence"/>
</dbReference>
<dbReference type="GO" id="GO:0043709">
    <property type="term" value="P:cell adhesion involved in single-species biofilm formation"/>
    <property type="evidence" value="ECO:0007669"/>
    <property type="project" value="TreeGrafter"/>
</dbReference>
<dbReference type="PANTHER" id="PTHR45138">
    <property type="entry name" value="REGULATORY COMPONENTS OF SENSORY TRANSDUCTION SYSTEM"/>
    <property type="match status" value="1"/>
</dbReference>
<dbReference type="Gene3D" id="3.30.70.270">
    <property type="match status" value="1"/>
</dbReference>